<dbReference type="EMBL" id="CDMZ01005779">
    <property type="protein sequence ID" value="CEM54347.1"/>
    <property type="molecule type" value="Genomic_DNA"/>
</dbReference>
<feature type="region of interest" description="Disordered" evidence="1">
    <location>
        <begin position="339"/>
        <end position="454"/>
    </location>
</feature>
<feature type="compositionally biased region" description="Basic and acidic residues" evidence="1">
    <location>
        <begin position="343"/>
        <end position="360"/>
    </location>
</feature>
<feature type="signal peptide" evidence="2">
    <location>
        <begin position="1"/>
        <end position="22"/>
    </location>
</feature>
<evidence type="ECO:0000256" key="1">
    <source>
        <dbReference type="SAM" id="MobiDB-lite"/>
    </source>
</evidence>
<dbReference type="VEuPathDB" id="CryptoDB:Cvel_12702"/>
<evidence type="ECO:0000256" key="2">
    <source>
        <dbReference type="SAM" id="SignalP"/>
    </source>
</evidence>
<keyword evidence="2" id="KW-0732">Signal</keyword>
<evidence type="ECO:0000313" key="3">
    <source>
        <dbReference type="EMBL" id="CEM54347.1"/>
    </source>
</evidence>
<reference evidence="3" key="1">
    <citation type="submission" date="2014-11" db="EMBL/GenBank/DDBJ databases">
        <authorList>
            <person name="Otto D Thomas"/>
            <person name="Naeem Raeece"/>
        </authorList>
    </citation>
    <scope>NUCLEOTIDE SEQUENCE</scope>
</reference>
<organism evidence="3">
    <name type="scientific">Chromera velia CCMP2878</name>
    <dbReference type="NCBI Taxonomy" id="1169474"/>
    <lineage>
        <taxon>Eukaryota</taxon>
        <taxon>Sar</taxon>
        <taxon>Alveolata</taxon>
        <taxon>Colpodellida</taxon>
        <taxon>Chromeraceae</taxon>
        <taxon>Chromera</taxon>
    </lineage>
</organism>
<protein>
    <submittedName>
        <fullName evidence="3">Uncharacterized protein</fullName>
    </submittedName>
</protein>
<accession>A0A0G4IAZ9</accession>
<proteinExistence type="predicted"/>
<feature type="compositionally biased region" description="Basic and acidic residues" evidence="1">
    <location>
        <begin position="385"/>
        <end position="394"/>
    </location>
</feature>
<gene>
    <name evidence="3" type="ORF">Cvel_12702</name>
</gene>
<feature type="chain" id="PRO_5005192557" evidence="2">
    <location>
        <begin position="23"/>
        <end position="454"/>
    </location>
</feature>
<feature type="compositionally biased region" description="Polar residues" evidence="1">
    <location>
        <begin position="362"/>
        <end position="374"/>
    </location>
</feature>
<sequence length="454" mass="47811">MFVRVACSVGASIALLQSGVNAMIDMKDMAGSFKNKSDGGLKLPFADFGEKFDLSGVDKLGLDGFKFDFGDLDLFAKKNITKDFSKVKKDKKGGNSGNNGLEVTFSLEGDGSCPSEEDQLSAGSQVIVQAGSSERDILSVTTECTSGVPVAGPGRRLQEVFTVNYVYIISTAGLTDEEIASITSMLEMIFDDGMTQCFTVIIEYCAVTGSLTVTQTVSDIPPPPECPTPGATINSAIEDGGPLVGCGNPTDFVGTPTSLTLECQRLENNACPFPYDNPPNCFGNLVFGEEWLFTNGFNFPCTTAECTATARLRVLDVDGCPYYDSGDVTQTATNVHLSARWAPRQDGRKLPRPSHGREGVGSDNSWALSTQPASHSVRVGPGGEGQREGEEVDGRSSTGRKRMPDRPTPGGAGPNQKGAMVGGGEEGTRQSGWKGEEGSKGVEGGATKAAATQL</sequence>
<dbReference type="AlphaFoldDB" id="A0A0G4IAZ9"/>
<name>A0A0G4IAZ9_9ALVE</name>